<accession>A0A0L0VMX8</accession>
<organism evidence="3 4">
    <name type="scientific">Puccinia striiformis f. sp. tritici PST-78</name>
    <dbReference type="NCBI Taxonomy" id="1165861"/>
    <lineage>
        <taxon>Eukaryota</taxon>
        <taxon>Fungi</taxon>
        <taxon>Dikarya</taxon>
        <taxon>Basidiomycota</taxon>
        <taxon>Pucciniomycotina</taxon>
        <taxon>Pucciniomycetes</taxon>
        <taxon>Pucciniales</taxon>
        <taxon>Pucciniaceae</taxon>
        <taxon>Puccinia</taxon>
    </lineage>
</organism>
<feature type="region of interest" description="Disordered" evidence="1">
    <location>
        <begin position="42"/>
        <end position="69"/>
    </location>
</feature>
<reference evidence="4" key="1">
    <citation type="submission" date="2014-03" db="EMBL/GenBank/DDBJ databases">
        <title>The Genome Sequence of Puccinia striiformis f. sp. tritici PST-78.</title>
        <authorList>
            <consortium name="The Broad Institute Genome Sequencing Platform"/>
            <person name="Cuomo C."/>
            <person name="Hulbert S."/>
            <person name="Chen X."/>
            <person name="Walker B."/>
            <person name="Young S.K."/>
            <person name="Zeng Q."/>
            <person name="Gargeya S."/>
            <person name="Fitzgerald M."/>
            <person name="Haas B."/>
            <person name="Abouelleil A."/>
            <person name="Alvarado L."/>
            <person name="Arachchi H.M."/>
            <person name="Berlin A.M."/>
            <person name="Chapman S.B."/>
            <person name="Goldberg J."/>
            <person name="Griggs A."/>
            <person name="Gujja S."/>
            <person name="Hansen M."/>
            <person name="Howarth C."/>
            <person name="Imamovic A."/>
            <person name="Larimer J."/>
            <person name="McCowan C."/>
            <person name="Montmayeur A."/>
            <person name="Murphy C."/>
            <person name="Neiman D."/>
            <person name="Pearson M."/>
            <person name="Priest M."/>
            <person name="Roberts A."/>
            <person name="Saif S."/>
            <person name="Shea T."/>
            <person name="Sisk P."/>
            <person name="Sykes S."/>
            <person name="Wortman J."/>
            <person name="Nusbaum C."/>
            <person name="Birren B."/>
        </authorList>
    </citation>
    <scope>NUCLEOTIDE SEQUENCE [LARGE SCALE GENOMIC DNA]</scope>
    <source>
        <strain evidence="4">race PST-78</strain>
    </source>
</reference>
<keyword evidence="2" id="KW-0732">Signal</keyword>
<dbReference type="EMBL" id="AJIL01000035">
    <property type="protein sequence ID" value="KNF00611.1"/>
    <property type="molecule type" value="Genomic_DNA"/>
</dbReference>
<dbReference type="AlphaFoldDB" id="A0A0L0VMX8"/>
<protein>
    <submittedName>
        <fullName evidence="3">Uncharacterized protein</fullName>
    </submittedName>
</protein>
<feature type="signal peptide" evidence="2">
    <location>
        <begin position="1"/>
        <end position="21"/>
    </location>
</feature>
<proteinExistence type="predicted"/>
<gene>
    <name evidence="3" type="ORF">PSTG_06027</name>
</gene>
<evidence type="ECO:0000313" key="4">
    <source>
        <dbReference type="Proteomes" id="UP000054564"/>
    </source>
</evidence>
<keyword evidence="4" id="KW-1185">Reference proteome</keyword>
<sequence length="347" mass="39024">MHSRLMTACFHLWLLSAHCGGVEESLAMKKGPESLDSLSSIHEDANLGDGTGGSRAPKRVNLDHSSDDSMLDTEKHSILASQRNSVTEQQAMAFGRLIGQLDEEKSLTPEIISTIKARWSDNLEKVTKLDQEAKVLSTDKTTILKSFDDMKSIWQIRVSVIQDRNAVPALRRQISSLSQASSLVKACQEKAEIFVKLALLKLGGQDSGERYGGLIKSLLPNQQLPADIPKEISRLEAENQLETAAAATLAQVKKLLHTTSELQSKLSPWSYDSQHWYHAYQYAFTVVDLLSENGFIDQRELQIFLREQEMAKIVTKYADEVCVWTWWVKSQMQRGPWPQLHKSFKGN</sequence>
<feature type="chain" id="PRO_5005550397" evidence="2">
    <location>
        <begin position="22"/>
        <end position="347"/>
    </location>
</feature>
<dbReference type="Proteomes" id="UP000054564">
    <property type="component" value="Unassembled WGS sequence"/>
</dbReference>
<comment type="caution">
    <text evidence="3">The sequence shown here is derived from an EMBL/GenBank/DDBJ whole genome shotgun (WGS) entry which is preliminary data.</text>
</comment>
<evidence type="ECO:0000256" key="2">
    <source>
        <dbReference type="SAM" id="SignalP"/>
    </source>
</evidence>
<evidence type="ECO:0000256" key="1">
    <source>
        <dbReference type="SAM" id="MobiDB-lite"/>
    </source>
</evidence>
<feature type="compositionally biased region" description="Basic and acidic residues" evidence="1">
    <location>
        <begin position="60"/>
        <end position="69"/>
    </location>
</feature>
<evidence type="ECO:0000313" key="3">
    <source>
        <dbReference type="EMBL" id="KNF00611.1"/>
    </source>
</evidence>
<name>A0A0L0VMX8_9BASI</name>